<dbReference type="AlphaFoldDB" id="A0A939DM20"/>
<dbReference type="Pfam" id="PF20437">
    <property type="entry name" value="LonC_helical"/>
    <property type="match status" value="1"/>
</dbReference>
<dbReference type="Pfam" id="PF05362">
    <property type="entry name" value="Lon_C"/>
    <property type="match status" value="1"/>
</dbReference>
<organism evidence="4 5">
    <name type="scientific">Bowmanella dokdonensis</name>
    <dbReference type="NCBI Taxonomy" id="751969"/>
    <lineage>
        <taxon>Bacteria</taxon>
        <taxon>Pseudomonadati</taxon>
        <taxon>Pseudomonadota</taxon>
        <taxon>Gammaproteobacteria</taxon>
        <taxon>Alteromonadales</taxon>
        <taxon>Alteromonadaceae</taxon>
        <taxon>Bowmanella</taxon>
    </lineage>
</organism>
<dbReference type="GO" id="GO:0004176">
    <property type="term" value="F:ATP-dependent peptidase activity"/>
    <property type="evidence" value="ECO:0007669"/>
    <property type="project" value="UniProtKB-UniRule"/>
</dbReference>
<feature type="active site" evidence="2">
    <location>
        <position position="653"/>
    </location>
</feature>
<dbReference type="GO" id="GO:0004252">
    <property type="term" value="F:serine-type endopeptidase activity"/>
    <property type="evidence" value="ECO:0007669"/>
    <property type="project" value="UniProtKB-UniRule"/>
</dbReference>
<comment type="similarity">
    <text evidence="2">Belongs to the peptidase S16 family.</text>
</comment>
<dbReference type="InterPro" id="IPR020568">
    <property type="entry name" value="Ribosomal_Su5_D2-typ_SF"/>
</dbReference>
<name>A0A939DM20_9ALTE</name>
<feature type="active site" evidence="2">
    <location>
        <position position="696"/>
    </location>
</feature>
<dbReference type="GO" id="GO:0006508">
    <property type="term" value="P:proteolysis"/>
    <property type="evidence" value="ECO:0007669"/>
    <property type="project" value="UniProtKB-KW"/>
</dbReference>
<dbReference type="GO" id="GO:0005524">
    <property type="term" value="F:ATP binding"/>
    <property type="evidence" value="ECO:0007669"/>
    <property type="project" value="InterPro"/>
</dbReference>
<reference evidence="4" key="1">
    <citation type="submission" date="2021-03" db="EMBL/GenBank/DDBJ databases">
        <title>novel species isolated from a fishpond in China.</title>
        <authorList>
            <person name="Lu H."/>
            <person name="Cai Z."/>
        </authorList>
    </citation>
    <scope>NUCLEOTIDE SEQUENCE</scope>
    <source>
        <strain evidence="4">JCM 30855</strain>
    </source>
</reference>
<dbReference type="InterPro" id="IPR046844">
    <property type="entry name" value="Lon-like_helical"/>
</dbReference>
<dbReference type="RefSeq" id="WP_206573316.1">
    <property type="nucleotide sequence ID" value="NZ_JAFKCV010000003.1"/>
</dbReference>
<protein>
    <recommendedName>
        <fullName evidence="2">endopeptidase La</fullName>
        <ecNumber evidence="2">3.4.21.53</ecNumber>
    </recommendedName>
</protein>
<evidence type="ECO:0000256" key="2">
    <source>
        <dbReference type="PROSITE-ProRule" id="PRU01122"/>
    </source>
</evidence>
<dbReference type="InterPro" id="IPR008269">
    <property type="entry name" value="Lon_proteolytic"/>
</dbReference>
<dbReference type="GO" id="GO:0030163">
    <property type="term" value="P:protein catabolic process"/>
    <property type="evidence" value="ECO:0007669"/>
    <property type="project" value="InterPro"/>
</dbReference>
<accession>A0A939DM20</accession>
<gene>
    <name evidence="4" type="ORF">J0A66_07815</name>
</gene>
<dbReference type="SUPFAM" id="SSF52540">
    <property type="entry name" value="P-loop containing nucleoside triphosphate hydrolases"/>
    <property type="match status" value="1"/>
</dbReference>
<feature type="domain" description="Lon proteolytic" evidence="3">
    <location>
        <begin position="563"/>
        <end position="758"/>
    </location>
</feature>
<dbReference type="SUPFAM" id="SSF54211">
    <property type="entry name" value="Ribosomal protein S5 domain 2-like"/>
    <property type="match status" value="1"/>
</dbReference>
<dbReference type="Proteomes" id="UP000664654">
    <property type="component" value="Unassembled WGS sequence"/>
</dbReference>
<keyword evidence="2" id="KW-0378">Hydrolase</keyword>
<dbReference type="EMBL" id="JAFKCV010000003">
    <property type="protein sequence ID" value="MBN7825127.1"/>
    <property type="molecule type" value="Genomic_DNA"/>
</dbReference>
<evidence type="ECO:0000259" key="3">
    <source>
        <dbReference type="PROSITE" id="PS51786"/>
    </source>
</evidence>
<proteinExistence type="inferred from homology"/>
<dbReference type="PROSITE" id="PS51786">
    <property type="entry name" value="LON_PROTEOLYTIC"/>
    <property type="match status" value="1"/>
</dbReference>
<dbReference type="Pfam" id="PF20436">
    <property type="entry name" value="LonB_AAA-LID"/>
    <property type="match status" value="1"/>
</dbReference>
<dbReference type="Gene3D" id="1.10.8.60">
    <property type="match status" value="1"/>
</dbReference>
<evidence type="ECO:0000256" key="1">
    <source>
        <dbReference type="ARBA" id="ARBA00022670"/>
    </source>
</evidence>
<dbReference type="InterPro" id="IPR041699">
    <property type="entry name" value="AAA_32"/>
</dbReference>
<dbReference type="EC" id="3.4.21.53" evidence="2"/>
<keyword evidence="5" id="KW-1185">Reference proteome</keyword>
<dbReference type="InterPro" id="IPR046843">
    <property type="entry name" value="LonB_AAA-LID"/>
</dbReference>
<evidence type="ECO:0000313" key="4">
    <source>
        <dbReference type="EMBL" id="MBN7825127.1"/>
    </source>
</evidence>
<evidence type="ECO:0000313" key="5">
    <source>
        <dbReference type="Proteomes" id="UP000664654"/>
    </source>
</evidence>
<dbReference type="InterPro" id="IPR027417">
    <property type="entry name" value="P-loop_NTPase"/>
</dbReference>
<dbReference type="InterPro" id="IPR014721">
    <property type="entry name" value="Ribsml_uS5_D2-typ_fold_subgr"/>
</dbReference>
<dbReference type="InterPro" id="IPR027065">
    <property type="entry name" value="Lon_Prtase"/>
</dbReference>
<dbReference type="Gene3D" id="3.40.50.300">
    <property type="entry name" value="P-loop containing nucleotide triphosphate hydrolases"/>
    <property type="match status" value="2"/>
</dbReference>
<dbReference type="Pfam" id="PF13654">
    <property type="entry name" value="AAA_32"/>
    <property type="match status" value="1"/>
</dbReference>
<keyword evidence="1 2" id="KW-0645">Protease</keyword>
<dbReference type="PRINTS" id="PR00830">
    <property type="entry name" value="ENDOLAPTASE"/>
</dbReference>
<keyword evidence="2" id="KW-0720">Serine protease</keyword>
<sequence>MQKASELTALQLSAKPSRRLINQALKDDQALSSTFIGQNRARDALNFGLGIDAKGYNLYVMGEAATGRYTLVHEHIARHVANIPTPDDWCYINNFDDEREPFALRLPAGESRKLASEMTSLIDELLDTFPAAFDNPGYQRKKANIKRQFDQRYDQAISEVELFAQSNNVALYEENGTISFSPIVNGKPVNDEEFANLTDEQRQHFYDLINQLEDRLSEQLLELPQWKRESSEMTRKLKRETAELGIRPLLKELEHKYAADLGILKFLRQLKPHLVETVMEILAEESKEEKQDEYDRRAVLEEQYLPNILVSHELSEGAPVVYEPNPTYPNLFGRVEYTNVQGSVFTNYRMIRPGALHKANGGYLLLDADKMIQQPYVWEALKLALKRGELRIDTQQHDIGMVNSITLNPQTIPIKVKVVLMGSRDLYYTLQEYEDEFHELFRVLVDFDHEIPLDKTTLFDFVGRVRSQATEMGLEGISAKAMYRLVEYSLRLAEHQHRLSARFADVIELLHEARYFCAMQNTLLLDVTHIEAALDAKMKRSGRISEALLDDIKEGQILIETDGEAIGKVNGLTVLEIGDSLFGTPARITSTVYAGANGVVDIEREVELGRPIHSKGVMLLTGYLGYKYAQLFPLTLSANIAIEQSYGHIDGDSASLAELVALLSALTLIPVRQELAVTGSINQYGQVQSIGGVNEKIEGFFQLCAHRGLTGNQGVIIPKSNEVNLMLEKEVIQAVKNGRFHVYSVETVDQAAELLMGREAGVLSPRARFPKGSINSLAVNRLSQIARIVTGSDDE</sequence>
<dbReference type="Gene3D" id="3.30.230.10">
    <property type="match status" value="1"/>
</dbReference>
<dbReference type="PANTHER" id="PTHR10046">
    <property type="entry name" value="ATP DEPENDENT LON PROTEASE FAMILY MEMBER"/>
    <property type="match status" value="1"/>
</dbReference>
<comment type="caution">
    <text evidence="4">The sequence shown here is derived from an EMBL/GenBank/DDBJ whole genome shotgun (WGS) entry which is preliminary data.</text>
</comment>
<comment type="catalytic activity">
    <reaction evidence="2">
        <text>Hydrolysis of proteins in presence of ATP.</text>
        <dbReference type="EC" id="3.4.21.53"/>
    </reaction>
</comment>